<evidence type="ECO:0000313" key="3">
    <source>
        <dbReference type="Proteomes" id="UP000656732"/>
    </source>
</evidence>
<reference evidence="2" key="1">
    <citation type="journal article" date="2014" name="Int. J. Syst. Evol. Microbiol.">
        <title>Complete genome sequence of Corynebacterium casei LMG S-19264T (=DSM 44701T), isolated from a smear-ripened cheese.</title>
        <authorList>
            <consortium name="US DOE Joint Genome Institute (JGI-PGF)"/>
            <person name="Walter F."/>
            <person name="Albersmeier A."/>
            <person name="Kalinowski J."/>
            <person name="Ruckert C."/>
        </authorList>
    </citation>
    <scope>NUCLEOTIDE SEQUENCE</scope>
    <source>
        <strain evidence="2">JCM 4403</strain>
    </source>
</reference>
<proteinExistence type="predicted"/>
<dbReference type="Proteomes" id="UP000656732">
    <property type="component" value="Unassembled WGS sequence"/>
</dbReference>
<name>A0A918BLF0_9ACTN</name>
<organism evidence="2 3">
    <name type="scientific">Streptomyces pilosus</name>
    <dbReference type="NCBI Taxonomy" id="28893"/>
    <lineage>
        <taxon>Bacteria</taxon>
        <taxon>Bacillati</taxon>
        <taxon>Actinomycetota</taxon>
        <taxon>Actinomycetes</taxon>
        <taxon>Kitasatosporales</taxon>
        <taxon>Streptomycetaceae</taxon>
        <taxon>Streptomyces</taxon>
    </lineage>
</organism>
<protein>
    <submittedName>
        <fullName evidence="2">Uncharacterized protein</fullName>
    </submittedName>
</protein>
<comment type="caution">
    <text evidence="2">The sequence shown here is derived from an EMBL/GenBank/DDBJ whole genome shotgun (WGS) entry which is preliminary data.</text>
</comment>
<evidence type="ECO:0000256" key="1">
    <source>
        <dbReference type="SAM" id="MobiDB-lite"/>
    </source>
</evidence>
<keyword evidence="3" id="KW-1185">Reference proteome</keyword>
<feature type="region of interest" description="Disordered" evidence="1">
    <location>
        <begin position="58"/>
        <end position="85"/>
    </location>
</feature>
<dbReference type="AlphaFoldDB" id="A0A918BLF0"/>
<gene>
    <name evidence="2" type="ORF">GCM10010280_20920</name>
</gene>
<sequence>MWGLVAARLGTPDPRHLYDLPAPHADRFVVAGMGTAAWGPVHLVLAALAALAGRPGHPDLAAGQTAAARALHPRPAPAPAGEVAD</sequence>
<feature type="compositionally biased region" description="Low complexity" evidence="1">
    <location>
        <begin position="61"/>
        <end position="70"/>
    </location>
</feature>
<dbReference type="EMBL" id="BMTU01000003">
    <property type="protein sequence ID" value="GGQ74277.1"/>
    <property type="molecule type" value="Genomic_DNA"/>
</dbReference>
<dbReference type="RefSeq" id="WP_189557468.1">
    <property type="nucleotide sequence ID" value="NZ_BMTE01000010.1"/>
</dbReference>
<evidence type="ECO:0000313" key="2">
    <source>
        <dbReference type="EMBL" id="GGQ74277.1"/>
    </source>
</evidence>
<accession>A0A918BLF0</accession>
<reference evidence="2" key="2">
    <citation type="submission" date="2020-09" db="EMBL/GenBank/DDBJ databases">
        <authorList>
            <person name="Sun Q."/>
            <person name="Ohkuma M."/>
        </authorList>
    </citation>
    <scope>NUCLEOTIDE SEQUENCE</scope>
    <source>
        <strain evidence="2">JCM 4403</strain>
    </source>
</reference>